<evidence type="ECO:0000256" key="2">
    <source>
        <dbReference type="SAM" id="MobiDB-lite"/>
    </source>
</evidence>
<feature type="region of interest" description="Disordered" evidence="2">
    <location>
        <begin position="1"/>
        <end position="27"/>
    </location>
</feature>
<name>A0A0M0JPJ4_9EUKA</name>
<feature type="coiled-coil region" evidence="1">
    <location>
        <begin position="581"/>
        <end position="608"/>
    </location>
</feature>
<reference evidence="5" key="1">
    <citation type="journal article" date="2015" name="PLoS Genet.">
        <title>Genome Sequence and Transcriptome Analyses of Chrysochromulina tobin: Metabolic Tools for Enhanced Algal Fitness in the Prominent Order Prymnesiales (Haptophyceae).</title>
        <authorList>
            <person name="Hovde B.T."/>
            <person name="Deodato C.R."/>
            <person name="Hunsperger H.M."/>
            <person name="Ryken S.A."/>
            <person name="Yost W."/>
            <person name="Jha R.K."/>
            <person name="Patterson J."/>
            <person name="Monnat R.J. Jr."/>
            <person name="Barlow S.B."/>
            <person name="Starkenburg S.R."/>
            <person name="Cattolico R.A."/>
        </authorList>
    </citation>
    <scope>NUCLEOTIDE SEQUENCE</scope>
    <source>
        <strain evidence="5">CCMP291</strain>
    </source>
</reference>
<feature type="coiled-coil region" evidence="1">
    <location>
        <begin position="477"/>
        <end position="507"/>
    </location>
</feature>
<evidence type="ECO:0000313" key="4">
    <source>
        <dbReference type="EMBL" id="KOO28489.1"/>
    </source>
</evidence>
<dbReference type="Gene3D" id="1.10.150.50">
    <property type="entry name" value="Transcription Factor, Ets-1"/>
    <property type="match status" value="1"/>
</dbReference>
<protein>
    <recommendedName>
        <fullName evidence="3">SAM domain-containing protein</fullName>
    </recommendedName>
</protein>
<feature type="region of interest" description="Disordered" evidence="2">
    <location>
        <begin position="128"/>
        <end position="205"/>
    </location>
</feature>
<dbReference type="InterPro" id="IPR001660">
    <property type="entry name" value="SAM"/>
</dbReference>
<gene>
    <name evidence="4" type="ORF">Ctob_013915</name>
</gene>
<feature type="compositionally biased region" description="Polar residues" evidence="2">
    <location>
        <begin position="281"/>
        <end position="291"/>
    </location>
</feature>
<keyword evidence="5" id="KW-1185">Reference proteome</keyword>
<sequence length="774" mass="86675">MPTLPAISPRGNAAASSNRSKKDAASLSNSTQYNAALGVSSIKEWMPHDVAEWLYMQSTKEDYTHTFLVHNIDGPALLGLTREQMLEWKVKHADVQVILKGVVDLRRIAEGNIGWQPGVDDQVGEHVQLPTAPKMPPSKPPPPRKKPKPKPAAGPASPRQADGGEQTFSLTAVPGEASTGSKPLRRSADAGQASMTSLGTAGSLKVNSPSYLKKMMGELHNDRVPLWKEEMIERVNRAATAREAHAKLKTMALQSAPHSALNSARLSSSSRRLRAEDGSEMSASASRSGVQSARGPESVADDAATEIQFNSAQAKEIERKLFWYQDAINEQELQQQLLDQKIEALLHEEASLLARRASDPMLMKSGTAGLEKELNRRQQREKSRLTKALQVTEERVADAERFNKATVENINKMRRGRALFLEQTAKLEERVSAMVADMKHFSVMAHANLDEKEKIESRLKRQRYEYSNEIAHTEHVFEMLANELQTLDEKIAHTNAEEDKLRQAERQNAFRSVRQQREDDQRRELRLGFLQNHVRGLEMDFQRLHRIMGVKFSPDKPESVNEIVQASLSHEQRNSSLLYYVDVQNRQIEEAEEQLQQLVDDEAALLVKQAKGREVAVVVQAKAKAEVASVEAIERLRIKREADLLELCPVMQRLLEQAGGSPQQVPDGGMLALKGCRPDTLTDFLRLLDVRVKELHQHAESLPTALGSEWLRDFLRPKEVRVNPTGVMDLRRELEAAAQKQREAKEALALQDGHAEEEPTLSMDLPPPRELANP</sequence>
<feature type="compositionally biased region" description="Low complexity" evidence="2">
    <location>
        <begin position="259"/>
        <end position="270"/>
    </location>
</feature>
<feature type="region of interest" description="Disordered" evidence="2">
    <location>
        <begin position="253"/>
        <end position="297"/>
    </location>
</feature>
<evidence type="ECO:0000256" key="1">
    <source>
        <dbReference type="SAM" id="Coils"/>
    </source>
</evidence>
<feature type="compositionally biased region" description="Polar residues" evidence="2">
    <location>
        <begin position="193"/>
        <end position="205"/>
    </location>
</feature>
<dbReference type="Proteomes" id="UP000037460">
    <property type="component" value="Unassembled WGS sequence"/>
</dbReference>
<dbReference type="SMART" id="SM00454">
    <property type="entry name" value="SAM"/>
    <property type="match status" value="1"/>
</dbReference>
<organism evidence="4 5">
    <name type="scientific">Chrysochromulina tobinii</name>
    <dbReference type="NCBI Taxonomy" id="1460289"/>
    <lineage>
        <taxon>Eukaryota</taxon>
        <taxon>Haptista</taxon>
        <taxon>Haptophyta</taxon>
        <taxon>Prymnesiophyceae</taxon>
        <taxon>Prymnesiales</taxon>
        <taxon>Chrysochromulinaceae</taxon>
        <taxon>Chrysochromulina</taxon>
    </lineage>
</organism>
<dbReference type="AlphaFoldDB" id="A0A0M0JPJ4"/>
<accession>A0A0M0JPJ4</accession>
<dbReference type="EMBL" id="JWZX01002562">
    <property type="protein sequence ID" value="KOO28489.1"/>
    <property type="molecule type" value="Genomic_DNA"/>
</dbReference>
<feature type="compositionally biased region" description="Pro residues" evidence="2">
    <location>
        <begin position="765"/>
        <end position="774"/>
    </location>
</feature>
<dbReference type="PROSITE" id="PS50105">
    <property type="entry name" value="SAM_DOMAIN"/>
    <property type="match status" value="1"/>
</dbReference>
<dbReference type="SUPFAM" id="SSF47769">
    <property type="entry name" value="SAM/Pointed domain"/>
    <property type="match status" value="1"/>
</dbReference>
<feature type="domain" description="SAM" evidence="3">
    <location>
        <begin position="45"/>
        <end position="90"/>
    </location>
</feature>
<keyword evidence="1" id="KW-0175">Coiled coil</keyword>
<evidence type="ECO:0000313" key="5">
    <source>
        <dbReference type="Proteomes" id="UP000037460"/>
    </source>
</evidence>
<comment type="caution">
    <text evidence="4">The sequence shown here is derived from an EMBL/GenBank/DDBJ whole genome shotgun (WGS) entry which is preliminary data.</text>
</comment>
<proteinExistence type="predicted"/>
<dbReference type="InterPro" id="IPR013761">
    <property type="entry name" value="SAM/pointed_sf"/>
</dbReference>
<evidence type="ECO:0000259" key="3">
    <source>
        <dbReference type="PROSITE" id="PS50105"/>
    </source>
</evidence>
<feature type="region of interest" description="Disordered" evidence="2">
    <location>
        <begin position="736"/>
        <end position="774"/>
    </location>
</feature>
<feature type="compositionally biased region" description="Basic and acidic residues" evidence="2">
    <location>
        <begin position="736"/>
        <end position="746"/>
    </location>
</feature>